<dbReference type="GO" id="GO:0019700">
    <property type="term" value="P:organic phosphonate catabolic process"/>
    <property type="evidence" value="ECO:0007669"/>
    <property type="project" value="InterPro"/>
</dbReference>
<dbReference type="InterPro" id="IPR051781">
    <property type="entry name" value="Metallo-dep_Hydrolase"/>
</dbReference>
<gene>
    <name evidence="1" type="ORF">A4W93_08655</name>
</gene>
<dbReference type="Gene3D" id="3.20.20.140">
    <property type="entry name" value="Metal-dependent hydrolases"/>
    <property type="match status" value="1"/>
</dbReference>
<dbReference type="InterPro" id="IPR032466">
    <property type="entry name" value="Metal_Hydrolase"/>
</dbReference>
<name>A0A1W6L6L3_9BURK</name>
<dbReference type="OrthoDB" id="9785413at2"/>
<dbReference type="NCBIfam" id="NF011981">
    <property type="entry name" value="PRK15446.1-2"/>
    <property type="match status" value="1"/>
</dbReference>
<dbReference type="GO" id="GO:0016810">
    <property type="term" value="F:hydrolase activity, acting on carbon-nitrogen (but not peptide) bonds"/>
    <property type="evidence" value="ECO:0007669"/>
    <property type="project" value="InterPro"/>
</dbReference>
<organism evidence="1 2">
    <name type="scientific">Piscinibacter gummiphilus</name>
    <dbReference type="NCBI Taxonomy" id="946333"/>
    <lineage>
        <taxon>Bacteria</taxon>
        <taxon>Pseudomonadati</taxon>
        <taxon>Pseudomonadota</taxon>
        <taxon>Betaproteobacteria</taxon>
        <taxon>Burkholderiales</taxon>
        <taxon>Sphaerotilaceae</taxon>
        <taxon>Piscinibacter</taxon>
    </lineage>
</organism>
<accession>A0A1W6L6L3</accession>
<dbReference type="STRING" id="946333.A4W93_08655"/>
<evidence type="ECO:0000313" key="2">
    <source>
        <dbReference type="Proteomes" id="UP000193427"/>
    </source>
</evidence>
<dbReference type="CDD" id="cd01306">
    <property type="entry name" value="PhnM"/>
    <property type="match status" value="1"/>
</dbReference>
<evidence type="ECO:0000313" key="1">
    <source>
        <dbReference type="EMBL" id="ARN19981.1"/>
    </source>
</evidence>
<dbReference type="Pfam" id="PF01979">
    <property type="entry name" value="Amidohydro_1"/>
    <property type="match status" value="1"/>
</dbReference>
<reference evidence="1 2" key="1">
    <citation type="submission" date="2016-04" db="EMBL/GenBank/DDBJ databases">
        <title>Complete genome sequence of natural rubber-degrading, novel Gram-negative bacterium, Rhizobacter gummiphilus strain NS21.</title>
        <authorList>
            <person name="Tabata M."/>
            <person name="Kasai D."/>
            <person name="Fukuda M."/>
        </authorList>
    </citation>
    <scope>NUCLEOTIDE SEQUENCE [LARGE SCALE GENOMIC DNA]</scope>
    <source>
        <strain evidence="1 2">NS21</strain>
    </source>
</reference>
<dbReference type="EMBL" id="CP015118">
    <property type="protein sequence ID" value="ARN19981.1"/>
    <property type="molecule type" value="Genomic_DNA"/>
</dbReference>
<proteinExistence type="predicted"/>
<dbReference type="PANTHER" id="PTHR43135">
    <property type="entry name" value="ALPHA-D-RIBOSE 1-METHYLPHOSPHONATE 5-TRIPHOSPHATE DIPHOSPHATASE"/>
    <property type="match status" value="1"/>
</dbReference>
<dbReference type="InterPro" id="IPR012696">
    <property type="entry name" value="PhnM"/>
</dbReference>
<dbReference type="PANTHER" id="PTHR43135:SF3">
    <property type="entry name" value="ALPHA-D-RIBOSE 1-METHYLPHOSPHONATE 5-TRIPHOSPHATE DIPHOSPHATASE"/>
    <property type="match status" value="1"/>
</dbReference>
<protein>
    <submittedName>
        <fullName evidence="1">Phosphonate metabolism protein PhnM</fullName>
    </submittedName>
</protein>
<dbReference type="PIRSF" id="PIRSF038971">
    <property type="entry name" value="PhnM"/>
    <property type="match status" value="1"/>
</dbReference>
<dbReference type="NCBIfam" id="NF011990">
    <property type="entry name" value="PRK15446.2-6"/>
    <property type="match status" value="1"/>
</dbReference>
<sequence length="382" mass="40958">MTAPNELLLNNARLVLGNEVIHGHVLLRDGLVAGIGHGPSQVPGAVDLRGDLLLPGLVEVHTDNLERHVMPRPKVYFPMQSAVQSHDAEIAAAGITTVLDAIGVGDPYGDGFRSRDQSALLDVLDRLEAAGALRADHLIHVRCELPAPNAQALFEPFARHARLRLISLMDHTPGQRQWTDVEHARIYYTGKKGWSDTRFDEEVRIAPQRQAQYAVPNRAWFTAFAKDHGVALATHDDTTLAHVDEAHALGASMSEFPTTMDAARHARSLGLSTVAGAPNVVRGGSHSGNVAALDLAKAGVLDALSSDYVPSSLLQAAWKLQSDAGFSLPEAVKVVSRAPALACGLHDRGEIAIGLKADVVRVVEVGGLPTVREVYRAGRRIT</sequence>
<dbReference type="Proteomes" id="UP000193427">
    <property type="component" value="Chromosome"/>
</dbReference>
<dbReference type="SUPFAM" id="SSF51556">
    <property type="entry name" value="Metallo-dependent hydrolases"/>
    <property type="match status" value="1"/>
</dbReference>
<dbReference type="InterPro" id="IPR011059">
    <property type="entry name" value="Metal-dep_hydrolase_composite"/>
</dbReference>
<dbReference type="NCBIfam" id="NF011984">
    <property type="entry name" value="PRK15446.1-5"/>
    <property type="match status" value="1"/>
</dbReference>
<dbReference type="NCBIfam" id="NF011987">
    <property type="entry name" value="PRK15446.2-3"/>
    <property type="match status" value="1"/>
</dbReference>
<dbReference type="InterPro" id="IPR006680">
    <property type="entry name" value="Amidohydro-rel"/>
</dbReference>
<dbReference type="KEGG" id="rgu:A4W93_08655"/>
<keyword evidence="2" id="KW-1185">Reference proteome</keyword>
<dbReference type="SUPFAM" id="SSF51338">
    <property type="entry name" value="Composite domain of metallo-dependent hydrolases"/>
    <property type="match status" value="1"/>
</dbReference>
<dbReference type="RefSeq" id="WP_085750248.1">
    <property type="nucleotide sequence ID" value="NZ_BSPR01000008.1"/>
</dbReference>
<dbReference type="NCBIfam" id="TIGR02318">
    <property type="entry name" value="phosphono_phnM"/>
    <property type="match status" value="1"/>
</dbReference>
<dbReference type="AlphaFoldDB" id="A0A1W6L6L3"/>